<keyword evidence="4" id="KW-1185">Reference proteome</keyword>
<dbReference type="PANTHER" id="PTHR34406">
    <property type="entry name" value="PROTEIN YCEI"/>
    <property type="match status" value="1"/>
</dbReference>
<feature type="domain" description="Lipid/polyisoprenoid-binding YceI-like" evidence="2">
    <location>
        <begin position="107"/>
        <end position="275"/>
    </location>
</feature>
<reference evidence="4" key="1">
    <citation type="journal article" date="2019" name="Int. J. Syst. Evol. Microbiol.">
        <title>The Global Catalogue of Microorganisms (GCM) 10K type strain sequencing project: providing services to taxonomists for standard genome sequencing and annotation.</title>
        <authorList>
            <consortium name="The Broad Institute Genomics Platform"/>
            <consortium name="The Broad Institute Genome Sequencing Center for Infectious Disease"/>
            <person name="Wu L."/>
            <person name="Ma J."/>
        </authorList>
    </citation>
    <scope>NUCLEOTIDE SEQUENCE [LARGE SCALE GENOMIC DNA]</scope>
    <source>
        <strain evidence="4">JCM 16221</strain>
    </source>
</reference>
<dbReference type="RefSeq" id="WP_344126870.1">
    <property type="nucleotide sequence ID" value="NZ_BAAARA010000002.1"/>
</dbReference>
<proteinExistence type="inferred from homology"/>
<dbReference type="EMBL" id="BAAARA010000002">
    <property type="protein sequence ID" value="GAA2335477.1"/>
    <property type="molecule type" value="Genomic_DNA"/>
</dbReference>
<dbReference type="Gene3D" id="2.60.40.1120">
    <property type="entry name" value="Carboxypeptidase-like, regulatory domain"/>
    <property type="match status" value="1"/>
</dbReference>
<name>A0ABP5SNT7_9PSEU</name>
<evidence type="ECO:0000313" key="4">
    <source>
        <dbReference type="Proteomes" id="UP001501218"/>
    </source>
</evidence>
<evidence type="ECO:0000313" key="3">
    <source>
        <dbReference type="EMBL" id="GAA2335477.1"/>
    </source>
</evidence>
<protein>
    <submittedName>
        <fullName evidence="3">YceI family protein</fullName>
    </submittedName>
</protein>
<dbReference type="Gene3D" id="2.40.128.110">
    <property type="entry name" value="Lipid/polyisoprenoid-binding, YceI-like"/>
    <property type="match status" value="1"/>
</dbReference>
<evidence type="ECO:0000259" key="2">
    <source>
        <dbReference type="SMART" id="SM00867"/>
    </source>
</evidence>
<dbReference type="InterPro" id="IPR013784">
    <property type="entry name" value="Carb-bd-like_fold"/>
</dbReference>
<dbReference type="SMART" id="SM00867">
    <property type="entry name" value="YceI"/>
    <property type="match status" value="1"/>
</dbReference>
<evidence type="ECO:0000256" key="1">
    <source>
        <dbReference type="ARBA" id="ARBA00008812"/>
    </source>
</evidence>
<dbReference type="Pfam" id="PF04264">
    <property type="entry name" value="YceI"/>
    <property type="match status" value="1"/>
</dbReference>
<dbReference type="Proteomes" id="UP001501218">
    <property type="component" value="Unassembled WGS sequence"/>
</dbReference>
<dbReference type="InterPro" id="IPR007372">
    <property type="entry name" value="Lipid/polyisoprenoid-bd_YceI"/>
</dbReference>
<sequence length="278" mass="28844">MDPQAAGLQTGTGAVTAAVRGADGWPVTEAVLTLIDGTGAQAARCQGDARGSIVASGLAPGAYTAIITAVGHEPLARSTVVHDGASTALGEVELRRVGGADLPAPGLWRIDPVHSSIQVTAKHLGISSIHGRFNDFAGEITVANPVESSAVAARIVAASIDTGNDMRDEHLRNADFLNTEQHPEIAFRSTGLTRRGGDRWDLSGELTLCGMTRQVVLDTQFAGVGPDPWGGTRASATATTQLSRDDFAMTFNQALQTGIAAVGTTLKVQIDVQAVRED</sequence>
<gene>
    <name evidence="3" type="ORF">GCM10009854_09210</name>
</gene>
<dbReference type="SUPFAM" id="SSF101874">
    <property type="entry name" value="YceI-like"/>
    <property type="match status" value="1"/>
</dbReference>
<accession>A0ABP5SNT7</accession>
<comment type="similarity">
    <text evidence="1">Belongs to the UPF0312 family.</text>
</comment>
<comment type="caution">
    <text evidence="3">The sequence shown here is derived from an EMBL/GenBank/DDBJ whole genome shotgun (WGS) entry which is preliminary data.</text>
</comment>
<dbReference type="SUPFAM" id="SSF49452">
    <property type="entry name" value="Starch-binding domain-like"/>
    <property type="match status" value="1"/>
</dbReference>
<dbReference type="PANTHER" id="PTHR34406:SF1">
    <property type="entry name" value="PROTEIN YCEI"/>
    <property type="match status" value="1"/>
</dbReference>
<organism evidence="3 4">
    <name type="scientific">Saccharopolyspora halophila</name>
    <dbReference type="NCBI Taxonomy" id="405551"/>
    <lineage>
        <taxon>Bacteria</taxon>
        <taxon>Bacillati</taxon>
        <taxon>Actinomycetota</taxon>
        <taxon>Actinomycetes</taxon>
        <taxon>Pseudonocardiales</taxon>
        <taxon>Pseudonocardiaceae</taxon>
        <taxon>Saccharopolyspora</taxon>
    </lineage>
</organism>
<dbReference type="InterPro" id="IPR036761">
    <property type="entry name" value="TTHA0802/YceI-like_sf"/>
</dbReference>